<dbReference type="Pfam" id="PF21607">
    <property type="entry name" value="FabD_helical_ins"/>
    <property type="match status" value="1"/>
</dbReference>
<dbReference type="InterPro" id="IPR020841">
    <property type="entry name" value="PKS_Beta-ketoAc_synthase_dom"/>
</dbReference>
<keyword evidence="5" id="KW-0677">Repeat</keyword>
<feature type="region of interest" description="Disordered" evidence="6">
    <location>
        <begin position="1036"/>
        <end position="1069"/>
    </location>
</feature>
<dbReference type="NCBIfam" id="TIGR02814">
    <property type="entry name" value="pfaD_fam"/>
    <property type="match status" value="1"/>
</dbReference>
<dbReference type="InterPro" id="IPR016039">
    <property type="entry name" value="Thiolase-like"/>
</dbReference>
<organism evidence="8 9">
    <name type="scientific">Streptomyces griseoflavus Tu4000</name>
    <dbReference type="NCBI Taxonomy" id="467200"/>
    <lineage>
        <taxon>Bacteria</taxon>
        <taxon>Bacillati</taxon>
        <taxon>Actinomycetota</taxon>
        <taxon>Actinomycetes</taxon>
        <taxon>Kitasatosporales</taxon>
        <taxon>Streptomycetaceae</taxon>
        <taxon>Streptomyces</taxon>
    </lineage>
</organism>
<dbReference type="SUPFAM" id="SSF53901">
    <property type="entry name" value="Thiolase-like"/>
    <property type="match status" value="1"/>
</dbReference>
<dbReference type="Pfam" id="PF22336">
    <property type="entry name" value="RhiE-like_linker"/>
    <property type="match status" value="1"/>
</dbReference>
<dbReference type="PANTHER" id="PTHR43775">
    <property type="entry name" value="FATTY ACID SYNTHASE"/>
    <property type="match status" value="1"/>
</dbReference>
<dbReference type="InterPro" id="IPR013785">
    <property type="entry name" value="Aldolase_TIM"/>
</dbReference>
<accession>D9XQB3</accession>
<keyword evidence="4" id="KW-0597">Phosphoprotein</keyword>
<dbReference type="InterPro" id="IPR014179">
    <property type="entry name" value="PfaD-like_TIM-barrel"/>
</dbReference>
<keyword evidence="2" id="KW-0596">Phosphopantetheine</keyword>
<dbReference type="GO" id="GO:0004312">
    <property type="term" value="F:fatty acid synthase activity"/>
    <property type="evidence" value="ECO:0007669"/>
    <property type="project" value="TreeGrafter"/>
</dbReference>
<dbReference type="eggNOG" id="COG2070">
    <property type="taxonomic scope" value="Bacteria"/>
</dbReference>
<dbReference type="EMBL" id="GG657758">
    <property type="protein sequence ID" value="EFL43494.1"/>
    <property type="molecule type" value="Genomic_DNA"/>
</dbReference>
<feature type="non-terminal residue" evidence="8">
    <location>
        <position position="1"/>
    </location>
</feature>
<dbReference type="InterPro" id="IPR014031">
    <property type="entry name" value="Ketoacyl_synth_C"/>
</dbReference>
<dbReference type="HOGENOM" id="CLU_248262_0_0_11"/>
<dbReference type="SUPFAM" id="SSF51395">
    <property type="entry name" value="FMN-linked oxidoreductases"/>
    <property type="match status" value="1"/>
</dbReference>
<feature type="compositionally biased region" description="Basic and acidic residues" evidence="6">
    <location>
        <begin position="1052"/>
        <end position="1066"/>
    </location>
</feature>
<dbReference type="PROSITE" id="PS52004">
    <property type="entry name" value="KS3_2"/>
    <property type="match status" value="1"/>
</dbReference>
<sequence length="1509" mass="161690">VRPPAPAEAPAPAQPVRPATREDAIAVIGLAGRYPGAQDLDVFWENLVAGRDGVTEVPRDRWEHGPADDSGRDLPGGTPARWGGFLDGAADFDAQFFNVSPREAAIMDPQTRLFLECVWTLLESSGYTRDRLREAHGGRVGVYVGAMYQHYQLLSSDPVHESITSVMSYSAIANRVSHFFDLQGPSLAIDTTCSSSLVAIHMACEELRRGGGDMMIAGGVNLSLHPKKYLGLSLTGLTGSDPGSRPLLDGDGFIPAEGVGAVLLKPLADAVRDGDEILAVVRSSATNHKGRTSGPMVPSPARQERLITESLERAGVHPRTISYAEVSANGSQMGDAIEFAALRDAFGERTRDERFCALGTVKSTLGNMEAASGVAQLSKVVLQLAHRRLVPFAGEGRLNPGVELAGTAFYLPQEPQPWLRPVVNLDGQEREYPLRATINSFGAGGTNAHLVVEEYLPEPGAHDTAAPATRDTGPTPQIVVLSARTEDRLRAAASRLLDFLPTQADLSLEDLAHTLRCGREAMPSRLALVAGSLDEVAAGLTHYLDGPGGTAPVPLFTGSAGRDDADLDLLLGGRAGEALVRELLAENHLEKLALLWAGGEGCPGGRDGGRTCPGGPRVLAGYSLTGSGLGARTPGRRRRDRDRRSCGGSTGRGGREPDHGHRRRAAGHADGRTRPRHTAGGPRFQLPARHAAAPGAAGRGRPHGRSRRAERVPVDPGPDAAVRAGPRSGRDGARRPAAHPGGRSAQRRTRGPTGLLVPRRARRGRGLRVDRRQRRAALPRDPGPRLDDGQRAAARDRGAGDALRADHPHGPARGALRPRRLLVRRPAGLRGDAPSPGTGRDRREHRHGGHLRRQRAGREHVAYRHAVAAGQRPAVRRVQAGAAGLRRHAGVRPRGRLGPGRGRPARPDAHPRPHTRAQGGPADAARPGAAQSRGSGGLRTAGLRHRTASPAGVGRLLLLPQPQRPVLRGDGAAVLDAEGRRGPGRRRLLGGVGAAVAPLPPGRRGLGEPLRDAGRPGGAHHGEVLLQAVLLRRAGQARPRGEGMGHPPPEGAGHEVSAEGERDGDPAGRLGCASFRRDFGVDYAYLAGSMYRGIASKELVVAMGRAGFMGFLGAAGLSPERVTGDIAHIRRHLDPRRPFGVNLLCDLQHPARETANVEMLLAQGVSVIEASAFIKVTEALVLFHLSGLRAGPGGAIERGTRIVAKVSRPEVAREFMRPAPVDVVERLVAEGRVTRRQAALARGVPVAQDLTVEADSGGHTDRGVSTVLLPSMQSLRRRAAQEFGYGEKIRLGLAGGIGTPQAVAAAFAMGADFVMTGSINQCTVEAGVGDAVKDRLQTIDVQDTDYCPAGDMFEIGALVQVLKKGVLFPARANRLHALYRSHESWEEIPQETRRQIQDAYFKKSAEEVWRETCEHLRKTGRESEIERAERNPKRRMALMFRWYYGYTSRLSFMDADVDRANVQIHTGPALGAFNQWARGTPWENWRNRHPDRIARELMREASSILSGYR</sequence>
<dbReference type="Proteomes" id="UP000002968">
    <property type="component" value="Unassembled WGS sequence"/>
</dbReference>
<evidence type="ECO:0000256" key="5">
    <source>
        <dbReference type="ARBA" id="ARBA00022737"/>
    </source>
</evidence>
<feature type="region of interest" description="Disordered" evidence="6">
    <location>
        <begin position="623"/>
        <end position="942"/>
    </location>
</feature>
<dbReference type="GO" id="GO:0005737">
    <property type="term" value="C:cytoplasm"/>
    <property type="evidence" value="ECO:0007669"/>
    <property type="project" value="TreeGrafter"/>
</dbReference>
<dbReference type="InterPro" id="IPR050091">
    <property type="entry name" value="PKS_NRPS_Biosynth_Enz"/>
</dbReference>
<dbReference type="Pfam" id="PF00109">
    <property type="entry name" value="ketoacyl-synt"/>
    <property type="match status" value="1"/>
</dbReference>
<dbReference type="GO" id="GO:0071770">
    <property type="term" value="P:DIM/DIP cell wall layer assembly"/>
    <property type="evidence" value="ECO:0007669"/>
    <property type="project" value="TreeGrafter"/>
</dbReference>
<proteinExistence type="predicted"/>
<dbReference type="Gene3D" id="3.40.47.10">
    <property type="match status" value="1"/>
</dbReference>
<dbReference type="CDD" id="cd00833">
    <property type="entry name" value="PKS"/>
    <property type="match status" value="1"/>
</dbReference>
<dbReference type="Pfam" id="PF02801">
    <property type="entry name" value="Ketoacyl-synt_C"/>
    <property type="match status" value="1"/>
</dbReference>
<feature type="compositionally biased region" description="Basic residues" evidence="6">
    <location>
        <begin position="885"/>
        <end position="895"/>
    </location>
</feature>
<feature type="compositionally biased region" description="Basic and acidic residues" evidence="6">
    <location>
        <begin position="782"/>
        <end position="809"/>
    </location>
</feature>
<dbReference type="GO" id="GO:0006633">
    <property type="term" value="P:fatty acid biosynthetic process"/>
    <property type="evidence" value="ECO:0007669"/>
    <property type="project" value="TreeGrafter"/>
</dbReference>
<dbReference type="Pfam" id="PF03060">
    <property type="entry name" value="NMO"/>
    <property type="match status" value="1"/>
</dbReference>
<dbReference type="PANTHER" id="PTHR43775:SF37">
    <property type="entry name" value="SI:DKEY-61P9.11"/>
    <property type="match status" value="1"/>
</dbReference>
<dbReference type="InterPro" id="IPR049489">
    <property type="entry name" value="FabD-like_helical_ins"/>
</dbReference>
<feature type="compositionally biased region" description="Low complexity" evidence="6">
    <location>
        <begin position="687"/>
        <end position="696"/>
    </location>
</feature>
<evidence type="ECO:0000256" key="3">
    <source>
        <dbReference type="ARBA" id="ARBA00022490"/>
    </source>
</evidence>
<feature type="compositionally biased region" description="Basic residues" evidence="6">
    <location>
        <begin position="759"/>
        <end position="777"/>
    </location>
</feature>
<name>D9XQB3_9ACTN</name>
<feature type="domain" description="Ketosynthase family 3 (KS3)" evidence="7">
    <location>
        <begin position="22"/>
        <end position="454"/>
    </location>
</feature>
<evidence type="ECO:0000256" key="1">
    <source>
        <dbReference type="ARBA" id="ARBA00004792"/>
    </source>
</evidence>
<evidence type="ECO:0000256" key="6">
    <source>
        <dbReference type="SAM" id="MobiDB-lite"/>
    </source>
</evidence>
<keyword evidence="3" id="KW-0963">Cytoplasm</keyword>
<dbReference type="Gene3D" id="3.20.20.70">
    <property type="entry name" value="Aldolase class I"/>
    <property type="match status" value="1"/>
</dbReference>
<evidence type="ECO:0000313" key="9">
    <source>
        <dbReference type="Proteomes" id="UP000002968"/>
    </source>
</evidence>
<dbReference type="GO" id="GO:0005886">
    <property type="term" value="C:plasma membrane"/>
    <property type="evidence" value="ECO:0007669"/>
    <property type="project" value="TreeGrafter"/>
</dbReference>
<reference evidence="8" key="1">
    <citation type="submission" date="2009-02" db="EMBL/GenBank/DDBJ databases">
        <title>Annotation of Streptomyces griseoflavus strain Tu4000.</title>
        <authorList>
            <consortium name="The Broad Institute Genome Sequencing Platform"/>
            <consortium name="Broad Institute Microbial Sequencing Center"/>
            <person name="Fischbach M."/>
            <person name="Godfrey P."/>
            <person name="Ward D."/>
            <person name="Young S."/>
            <person name="Zeng Q."/>
            <person name="Koehrsen M."/>
            <person name="Alvarado L."/>
            <person name="Berlin A.M."/>
            <person name="Bochicchio J."/>
            <person name="Borenstein D."/>
            <person name="Chapman S.B."/>
            <person name="Chen Z."/>
            <person name="Engels R."/>
            <person name="Freedman E."/>
            <person name="Gellesch M."/>
            <person name="Goldberg J."/>
            <person name="Griggs A."/>
            <person name="Gujja S."/>
            <person name="Heilman E.R."/>
            <person name="Heiman D.I."/>
            <person name="Hepburn T.A."/>
            <person name="Howarth C."/>
            <person name="Jen D."/>
            <person name="Larson L."/>
            <person name="Lewis B."/>
            <person name="Mehta T."/>
            <person name="Park D."/>
            <person name="Pearson M."/>
            <person name="Richards J."/>
            <person name="Roberts A."/>
            <person name="Saif S."/>
            <person name="Shea T.D."/>
            <person name="Shenoy N."/>
            <person name="Sisk P."/>
            <person name="Stolte C."/>
            <person name="Sykes S.N."/>
            <person name="Thomson T."/>
            <person name="Walk T."/>
            <person name="White J."/>
            <person name="Yandava C."/>
            <person name="Straight P."/>
            <person name="Clardy J."/>
            <person name="Hung D."/>
            <person name="Kolter R."/>
            <person name="Mekalanos J."/>
            <person name="Walker S."/>
            <person name="Walsh C.T."/>
            <person name="Wieland-Brown L.C."/>
            <person name="Haas B."/>
            <person name="Nusbaum C."/>
            <person name="Birren B."/>
        </authorList>
    </citation>
    <scope>NUCLEOTIDE SEQUENCE [LARGE SCALE GENOMIC DNA]</scope>
    <source>
        <strain evidence="8">Tu4000</strain>
    </source>
</reference>
<feature type="compositionally biased region" description="Low complexity" evidence="6">
    <location>
        <begin position="916"/>
        <end position="931"/>
    </location>
</feature>
<protein>
    <submittedName>
        <fullName evidence="8">PfaD family protein</fullName>
    </submittedName>
</protein>
<evidence type="ECO:0000313" key="8">
    <source>
        <dbReference type="EMBL" id="EFL43494.1"/>
    </source>
</evidence>
<evidence type="ECO:0000256" key="4">
    <source>
        <dbReference type="ARBA" id="ARBA00022553"/>
    </source>
</evidence>
<dbReference type="SMART" id="SM00825">
    <property type="entry name" value="PKS_KS"/>
    <property type="match status" value="1"/>
</dbReference>
<feature type="compositionally biased region" description="Basic residues" evidence="6">
    <location>
        <begin position="843"/>
        <end position="855"/>
    </location>
</feature>
<evidence type="ECO:0000256" key="2">
    <source>
        <dbReference type="ARBA" id="ARBA00022450"/>
    </source>
</evidence>
<dbReference type="InterPro" id="IPR054514">
    <property type="entry name" value="RhiE-like_linker"/>
</dbReference>
<dbReference type="STRING" id="467200.SSRG_06298"/>
<keyword evidence="9" id="KW-1185">Reference proteome</keyword>
<evidence type="ECO:0000259" key="7">
    <source>
        <dbReference type="PROSITE" id="PS52004"/>
    </source>
</evidence>
<gene>
    <name evidence="8" type="ORF">SSRG_06298</name>
</gene>
<dbReference type="Gene3D" id="1.10.1240.100">
    <property type="match status" value="1"/>
</dbReference>
<comment type="pathway">
    <text evidence="1">Antibiotic biosynthesis.</text>
</comment>
<dbReference type="InterPro" id="IPR014030">
    <property type="entry name" value="Ketoacyl_synth_N"/>
</dbReference>